<sequence>MLPCDHSTYFSYIKFHLWKFFNGQQDSNHLASKRNEIKCKKEERKKAQVACQFHNAITQIIFSLPFPILMHGKHFSFMPHRRKKCMKHCYCVIEDGDKSEAIVRFWNKLKGDCQKQLRID</sequence>
<keyword evidence="2" id="KW-1185">Reference proteome</keyword>
<evidence type="ECO:0000313" key="1">
    <source>
        <dbReference type="EMBL" id="CRK92062.1"/>
    </source>
</evidence>
<protein>
    <submittedName>
        <fullName evidence="1">CLUMA_CG005642, isoform A</fullName>
    </submittedName>
</protein>
<dbReference type="EMBL" id="CVRI01000022">
    <property type="protein sequence ID" value="CRK92062.1"/>
    <property type="molecule type" value="Genomic_DNA"/>
</dbReference>
<reference evidence="1 2" key="1">
    <citation type="submission" date="2015-04" db="EMBL/GenBank/DDBJ databases">
        <authorList>
            <person name="Syromyatnikov M.Y."/>
            <person name="Popov V.N."/>
        </authorList>
    </citation>
    <scope>NUCLEOTIDE SEQUENCE [LARGE SCALE GENOMIC DNA]</scope>
</reference>
<dbReference type="Proteomes" id="UP000183832">
    <property type="component" value="Unassembled WGS sequence"/>
</dbReference>
<evidence type="ECO:0000313" key="2">
    <source>
        <dbReference type="Proteomes" id="UP000183832"/>
    </source>
</evidence>
<accession>A0A1J1HZU3</accession>
<organism evidence="1 2">
    <name type="scientific">Clunio marinus</name>
    <dbReference type="NCBI Taxonomy" id="568069"/>
    <lineage>
        <taxon>Eukaryota</taxon>
        <taxon>Metazoa</taxon>
        <taxon>Ecdysozoa</taxon>
        <taxon>Arthropoda</taxon>
        <taxon>Hexapoda</taxon>
        <taxon>Insecta</taxon>
        <taxon>Pterygota</taxon>
        <taxon>Neoptera</taxon>
        <taxon>Endopterygota</taxon>
        <taxon>Diptera</taxon>
        <taxon>Nematocera</taxon>
        <taxon>Chironomoidea</taxon>
        <taxon>Chironomidae</taxon>
        <taxon>Clunio</taxon>
    </lineage>
</organism>
<gene>
    <name evidence="1" type="ORF">CLUMA_CG005642</name>
</gene>
<proteinExistence type="predicted"/>
<dbReference type="AlphaFoldDB" id="A0A1J1HZU3"/>
<name>A0A1J1HZU3_9DIPT</name>